<reference evidence="4 6" key="2">
    <citation type="submission" date="2018-06" db="EMBL/GenBank/DDBJ databases">
        <authorList>
            <consortium name="Pathogen Informatics"/>
            <person name="Doyle S."/>
        </authorList>
    </citation>
    <scope>NUCLEOTIDE SEQUENCE [LARGE SCALE GENOMIC DNA]</scope>
    <source>
        <strain evidence="4 6">NCTC10975</strain>
    </source>
</reference>
<dbReference type="EMBL" id="CP021694">
    <property type="protein sequence ID" value="ARX33664.1"/>
    <property type="molecule type" value="Genomic_DNA"/>
</dbReference>
<dbReference type="InterPro" id="IPR017437">
    <property type="entry name" value="ATP-NAD_kinase_PpnK-typ_C"/>
</dbReference>
<dbReference type="EMBL" id="ABKSPD020000051">
    <property type="protein sequence ID" value="EKW9778372.1"/>
    <property type="molecule type" value="Genomic_DNA"/>
</dbReference>
<protein>
    <submittedName>
        <fullName evidence="3 4">Sugar kinase</fullName>
    </submittedName>
</protein>
<dbReference type="EMBL" id="ABKSPD020000006">
    <property type="protein sequence ID" value="EKW9776265.1"/>
    <property type="molecule type" value="Genomic_DNA"/>
</dbReference>
<name>A0A1Z1SRN9_PROMI</name>
<dbReference type="EMBL" id="UAUE01000023">
    <property type="protein sequence ID" value="SPY97721.1"/>
    <property type="molecule type" value="Genomic_DNA"/>
</dbReference>
<evidence type="ECO:0000313" key="5">
    <source>
        <dbReference type="Proteomes" id="UP000195540"/>
    </source>
</evidence>
<dbReference type="GO" id="GO:0003951">
    <property type="term" value="F:NAD+ kinase activity"/>
    <property type="evidence" value="ECO:0007669"/>
    <property type="project" value="InterPro"/>
</dbReference>
<evidence type="ECO:0000313" key="6">
    <source>
        <dbReference type="Proteomes" id="UP000251485"/>
    </source>
</evidence>
<reference evidence="3" key="3">
    <citation type="submission" date="2023-06" db="EMBL/GenBank/DDBJ databases">
        <authorList>
            <consortium name="Clinical and Environmental Microbiology Branch: Whole genome sequencing antimicrobial resistance pathogens in the healthcare setting"/>
        </authorList>
    </citation>
    <scope>NUCLEOTIDE SEQUENCE</scope>
    <source>
        <strain evidence="3">Microbial</strain>
    </source>
</reference>
<reference evidence="1 5" key="1">
    <citation type="submission" date="2017-05" db="EMBL/GenBank/DDBJ databases">
        <title>Whole genome sequencing of Proteus mirabilis AR_0155.</title>
        <authorList>
            <person name="Conlan S."/>
            <person name="Thomas P.J."/>
            <person name="Mullikin J."/>
            <person name="Frank K.M."/>
            <person name="Segre J.A."/>
        </authorList>
    </citation>
    <scope>NUCLEOTIDE SEQUENCE [LARGE SCALE GENOMIC DNA]</scope>
    <source>
        <strain evidence="1 5">AR_0155</strain>
    </source>
</reference>
<dbReference type="OMA" id="SHQSARY"/>
<evidence type="ECO:0000313" key="1">
    <source>
        <dbReference type="EMBL" id="ARX33664.1"/>
    </source>
</evidence>
<evidence type="ECO:0000313" key="2">
    <source>
        <dbReference type="EMBL" id="EKW9776265.1"/>
    </source>
</evidence>
<evidence type="ECO:0000313" key="3">
    <source>
        <dbReference type="EMBL" id="EKW9778372.1"/>
    </source>
</evidence>
<dbReference type="SUPFAM" id="SSF111331">
    <property type="entry name" value="NAD kinase/diacylglycerol kinase-like"/>
    <property type="match status" value="1"/>
</dbReference>
<dbReference type="AlphaFoldDB" id="A0A1Z1SRN9"/>
<dbReference type="GeneID" id="6803661"/>
<keyword evidence="3" id="KW-0418">Kinase</keyword>
<dbReference type="GO" id="GO:0019674">
    <property type="term" value="P:NAD+ metabolic process"/>
    <property type="evidence" value="ECO:0007669"/>
    <property type="project" value="InterPro"/>
</dbReference>
<organism evidence="3 7">
    <name type="scientific">Proteus mirabilis</name>
    <dbReference type="NCBI Taxonomy" id="584"/>
    <lineage>
        <taxon>Bacteria</taxon>
        <taxon>Pseudomonadati</taxon>
        <taxon>Pseudomonadota</taxon>
        <taxon>Gammaproteobacteria</taxon>
        <taxon>Enterobacterales</taxon>
        <taxon>Morganellaceae</taxon>
        <taxon>Proteus</taxon>
    </lineage>
</organism>
<dbReference type="OrthoDB" id="1889537at2"/>
<dbReference type="Proteomes" id="UP000195540">
    <property type="component" value="Chromosome"/>
</dbReference>
<dbReference type="Proteomes" id="UP000251485">
    <property type="component" value="Unassembled WGS sequence"/>
</dbReference>
<sequence length="314" mass="35180">MKNNTDFRFILVMRKSRLQELIERFNTWSQAKFYLEHNHVEVTDYLNEHNLYQKQLTEAELILKSFGRFQLLERGLLPSYQFSSHDIVVVIGQDGLVANTLKYLNQQPVIAINPDPSRWDGKLLPFEIGQLKEIIINTINHKMPFNSVTFAQAKTNDGQSLLAVNDLFIGPKSHTSARYILQWGDSQEVQSSSGIIVSTGLGSTGWFQSILAGAMAITGKASHPLLQGFSWSDKKLQFSVREPFPSRTTGTALTFGTIEPDSPLQLGSLMPENGVIFSDGIEEDYLHFNAGCIVQINIADRQGQLIAPKGRQPI</sequence>
<evidence type="ECO:0000313" key="4">
    <source>
        <dbReference type="EMBL" id="SPY97721.1"/>
    </source>
</evidence>
<dbReference type="InterPro" id="IPR016064">
    <property type="entry name" value="NAD/diacylglycerol_kinase_sf"/>
</dbReference>
<dbReference type="RefSeq" id="WP_004245619.1">
    <property type="nucleotide sequence ID" value="NZ_ABFCQN020000002.1"/>
</dbReference>
<accession>A0A1Z1SRN9</accession>
<evidence type="ECO:0000313" key="7">
    <source>
        <dbReference type="Proteomes" id="UP001171165"/>
    </source>
</evidence>
<proteinExistence type="predicted"/>
<dbReference type="Gene3D" id="2.60.200.30">
    <property type="entry name" value="Probable inorganic polyphosphate/atp-NAD kinase, domain 2"/>
    <property type="match status" value="1"/>
</dbReference>
<keyword evidence="3" id="KW-0808">Transferase</keyword>
<dbReference type="Proteomes" id="UP001171165">
    <property type="component" value="Unassembled WGS sequence"/>
</dbReference>
<dbReference type="STRING" id="584.AOUC001_02760"/>
<gene>
    <name evidence="1" type="ORF">AM402_05685</name>
    <name evidence="4" type="ORF">NCTC10975_02829</name>
    <name evidence="2" type="ORF">PW210_002084</name>
    <name evidence="3" type="ORF">PW210_004274</name>
</gene>